<keyword evidence="6" id="KW-0833">Ubl conjugation pathway</keyword>
<dbReference type="SUPFAM" id="SSF57850">
    <property type="entry name" value="RING/U-box"/>
    <property type="match status" value="1"/>
</dbReference>
<feature type="region of interest" description="Disordered" evidence="9">
    <location>
        <begin position="1"/>
        <end position="53"/>
    </location>
</feature>
<reference evidence="11 12" key="1">
    <citation type="journal article" date="2017" name="Nature">
        <title>The Apostasia genome and the evolution of orchids.</title>
        <authorList>
            <person name="Zhang G.Q."/>
            <person name="Liu K.W."/>
            <person name="Li Z."/>
            <person name="Lohaus R."/>
            <person name="Hsiao Y.Y."/>
            <person name="Niu S.C."/>
            <person name="Wang J.Y."/>
            <person name="Lin Y.C."/>
            <person name="Xu Q."/>
            <person name="Chen L.J."/>
            <person name="Yoshida K."/>
            <person name="Fujiwara S."/>
            <person name="Wang Z.W."/>
            <person name="Zhang Y.Q."/>
            <person name="Mitsuda N."/>
            <person name="Wang M."/>
            <person name="Liu G.H."/>
            <person name="Pecoraro L."/>
            <person name="Huang H.X."/>
            <person name="Xiao X.J."/>
            <person name="Lin M."/>
            <person name="Wu X.Y."/>
            <person name="Wu W.L."/>
            <person name="Chen Y.Y."/>
            <person name="Chang S.B."/>
            <person name="Sakamoto S."/>
            <person name="Ohme-Takagi M."/>
            <person name="Yagi M."/>
            <person name="Zeng S.J."/>
            <person name="Shen C.Y."/>
            <person name="Yeh C.M."/>
            <person name="Luo Y.B."/>
            <person name="Tsai W.C."/>
            <person name="Van de Peer Y."/>
            <person name="Liu Z.J."/>
        </authorList>
    </citation>
    <scope>NUCLEOTIDE SEQUENCE [LARGE SCALE GENOMIC DNA]</scope>
    <source>
        <strain evidence="12">cv. Shenzhen</strain>
        <tissue evidence="11">Stem</tissue>
    </source>
</reference>
<dbReference type="EMBL" id="KZ451979">
    <property type="protein sequence ID" value="PKA55562.1"/>
    <property type="molecule type" value="Genomic_DNA"/>
</dbReference>
<dbReference type="SMART" id="SM00184">
    <property type="entry name" value="RING"/>
    <property type="match status" value="1"/>
</dbReference>
<evidence type="ECO:0000256" key="5">
    <source>
        <dbReference type="ARBA" id="ARBA00022771"/>
    </source>
</evidence>
<dbReference type="FunFam" id="3.30.40.10:FF:000451">
    <property type="entry name" value="E3 ubiquitin-protein ligase rnf12-A"/>
    <property type="match status" value="1"/>
</dbReference>
<dbReference type="InterPro" id="IPR001841">
    <property type="entry name" value="Znf_RING"/>
</dbReference>
<keyword evidence="12" id="KW-1185">Reference proteome</keyword>
<evidence type="ECO:0000256" key="6">
    <source>
        <dbReference type="ARBA" id="ARBA00022786"/>
    </source>
</evidence>
<keyword evidence="7" id="KW-0862">Zinc</keyword>
<gene>
    <name evidence="11" type="primary">BBR</name>
    <name evidence="11" type="ORF">AXF42_Ash006764</name>
</gene>
<dbReference type="Gene3D" id="3.30.40.10">
    <property type="entry name" value="Zinc/RING finger domain, C3HC4 (zinc finger)"/>
    <property type="match status" value="1"/>
</dbReference>
<keyword evidence="4" id="KW-0479">Metal-binding</keyword>
<feature type="compositionally biased region" description="Basic residues" evidence="9">
    <location>
        <begin position="96"/>
        <end position="109"/>
    </location>
</feature>
<dbReference type="STRING" id="1088818.A0A2I0AJ19"/>
<evidence type="ECO:0000313" key="12">
    <source>
        <dbReference type="Proteomes" id="UP000236161"/>
    </source>
</evidence>
<dbReference type="PANTHER" id="PTHR22937:SF122">
    <property type="entry name" value="RING-TYPE E3 UBIQUITIN TRANSFERASE"/>
    <property type="match status" value="1"/>
</dbReference>
<name>A0A2I0AJ19_9ASPA</name>
<dbReference type="Proteomes" id="UP000236161">
    <property type="component" value="Unassembled WGS sequence"/>
</dbReference>
<dbReference type="GO" id="GO:0061630">
    <property type="term" value="F:ubiquitin protein ligase activity"/>
    <property type="evidence" value="ECO:0007669"/>
    <property type="project" value="UniProtKB-EC"/>
</dbReference>
<dbReference type="PROSITE" id="PS50089">
    <property type="entry name" value="ZF_RING_2"/>
    <property type="match status" value="1"/>
</dbReference>
<feature type="region of interest" description="Disordered" evidence="9">
    <location>
        <begin position="152"/>
        <end position="179"/>
    </location>
</feature>
<sequence>MASADGSSPSTERRGLRRLLRLPRSAAPSVDVSPLIFSSSSHPPPRSTREDGGKKAAFASAAFLGLGCASSAASQVYSPADAAATVRSAAEWQVKRIRRRRSKQRKKERRGQSSSSQAAVAADLCCAPGIAFAARDGSVDCVASHRELVGRGARRDGERSLRERSSFRSSGRSGDQERISCLSNSRTSLQAMFSDRDLMPSGRYLHLRGYYHHPPMGLEEIMLFEGRILSRGANAYDRFQDWRLDVENMTYEELVELGDRIGYVSTGLREEEFASSIRKLKHTNFDQAFSNEMERKCSICQEEYEINDELGKLGCGHSYHMYCIKEWLLQKNACPVCKTAVTKT</sequence>
<dbReference type="OrthoDB" id="8062037at2759"/>
<evidence type="ECO:0000256" key="2">
    <source>
        <dbReference type="ARBA" id="ARBA00012483"/>
    </source>
</evidence>
<dbReference type="PANTHER" id="PTHR22937">
    <property type="entry name" value="E3 UBIQUITIN-PROTEIN LIGASE RNF165"/>
    <property type="match status" value="1"/>
</dbReference>
<evidence type="ECO:0000256" key="3">
    <source>
        <dbReference type="ARBA" id="ARBA00022679"/>
    </source>
</evidence>
<evidence type="ECO:0000259" key="10">
    <source>
        <dbReference type="PROSITE" id="PS50089"/>
    </source>
</evidence>
<keyword evidence="3" id="KW-0808">Transferase</keyword>
<feature type="compositionally biased region" description="Basic and acidic residues" evidence="9">
    <location>
        <begin position="152"/>
        <end position="166"/>
    </location>
</feature>
<dbReference type="EC" id="2.3.2.27" evidence="2"/>
<dbReference type="InterPro" id="IPR045191">
    <property type="entry name" value="MBR1/2-like"/>
</dbReference>
<dbReference type="GO" id="GO:0008270">
    <property type="term" value="F:zinc ion binding"/>
    <property type="evidence" value="ECO:0007669"/>
    <property type="project" value="UniProtKB-KW"/>
</dbReference>
<proteinExistence type="predicted"/>
<dbReference type="Pfam" id="PF13639">
    <property type="entry name" value="zf-RING_2"/>
    <property type="match status" value="1"/>
</dbReference>
<protein>
    <recommendedName>
        <fullName evidence="2">RING-type E3 ubiquitin transferase</fullName>
        <ecNumber evidence="2">2.3.2.27</ecNumber>
    </recommendedName>
</protein>
<dbReference type="AlphaFoldDB" id="A0A2I0AJ19"/>
<comment type="catalytic activity">
    <reaction evidence="1">
        <text>S-ubiquitinyl-[E2 ubiquitin-conjugating enzyme]-L-cysteine + [acceptor protein]-L-lysine = [E2 ubiquitin-conjugating enzyme]-L-cysteine + N(6)-ubiquitinyl-[acceptor protein]-L-lysine.</text>
        <dbReference type="EC" id="2.3.2.27"/>
    </reaction>
</comment>
<keyword evidence="11" id="KW-0436">Ligase</keyword>
<accession>A0A2I0AJ19</accession>
<dbReference type="GO" id="GO:0016874">
    <property type="term" value="F:ligase activity"/>
    <property type="evidence" value="ECO:0007669"/>
    <property type="project" value="UniProtKB-KW"/>
</dbReference>
<evidence type="ECO:0000256" key="1">
    <source>
        <dbReference type="ARBA" id="ARBA00000900"/>
    </source>
</evidence>
<feature type="region of interest" description="Disordered" evidence="9">
    <location>
        <begin position="96"/>
        <end position="115"/>
    </location>
</feature>
<evidence type="ECO:0000256" key="9">
    <source>
        <dbReference type="SAM" id="MobiDB-lite"/>
    </source>
</evidence>
<evidence type="ECO:0000256" key="8">
    <source>
        <dbReference type="PROSITE-ProRule" id="PRU00175"/>
    </source>
</evidence>
<evidence type="ECO:0000256" key="4">
    <source>
        <dbReference type="ARBA" id="ARBA00022723"/>
    </source>
</evidence>
<dbReference type="InterPro" id="IPR013083">
    <property type="entry name" value="Znf_RING/FYVE/PHD"/>
</dbReference>
<feature type="compositionally biased region" description="Polar residues" evidence="9">
    <location>
        <begin position="1"/>
        <end position="10"/>
    </location>
</feature>
<evidence type="ECO:0000313" key="11">
    <source>
        <dbReference type="EMBL" id="PKA55562.1"/>
    </source>
</evidence>
<organism evidence="11 12">
    <name type="scientific">Apostasia shenzhenica</name>
    <dbReference type="NCBI Taxonomy" id="1088818"/>
    <lineage>
        <taxon>Eukaryota</taxon>
        <taxon>Viridiplantae</taxon>
        <taxon>Streptophyta</taxon>
        <taxon>Embryophyta</taxon>
        <taxon>Tracheophyta</taxon>
        <taxon>Spermatophyta</taxon>
        <taxon>Magnoliopsida</taxon>
        <taxon>Liliopsida</taxon>
        <taxon>Asparagales</taxon>
        <taxon>Orchidaceae</taxon>
        <taxon>Apostasioideae</taxon>
        <taxon>Apostasia</taxon>
    </lineage>
</organism>
<keyword evidence="5 8" id="KW-0863">Zinc-finger</keyword>
<evidence type="ECO:0000256" key="7">
    <source>
        <dbReference type="ARBA" id="ARBA00022833"/>
    </source>
</evidence>
<feature type="domain" description="RING-type" evidence="10">
    <location>
        <begin position="297"/>
        <end position="338"/>
    </location>
</feature>